<dbReference type="OrthoDB" id="5584948at2759"/>
<dbReference type="SMART" id="SM00382">
    <property type="entry name" value="AAA"/>
    <property type="match status" value="1"/>
</dbReference>
<feature type="region of interest" description="Disordered" evidence="2">
    <location>
        <begin position="168"/>
        <end position="187"/>
    </location>
</feature>
<dbReference type="InterPro" id="IPR050311">
    <property type="entry name" value="ORC1/CDC6"/>
</dbReference>
<evidence type="ECO:0000256" key="1">
    <source>
        <dbReference type="ARBA" id="ARBA00022705"/>
    </source>
</evidence>
<feature type="region of interest" description="Disordered" evidence="2">
    <location>
        <begin position="92"/>
        <end position="111"/>
    </location>
</feature>
<keyword evidence="5" id="KW-1185">Reference proteome</keyword>
<dbReference type="GO" id="GO:0016787">
    <property type="term" value="F:hydrolase activity"/>
    <property type="evidence" value="ECO:0007669"/>
    <property type="project" value="UniProtKB-KW"/>
</dbReference>
<dbReference type="Gene3D" id="3.40.50.300">
    <property type="entry name" value="P-loop containing nucleotide triphosphate hydrolases"/>
    <property type="match status" value="1"/>
</dbReference>
<evidence type="ECO:0000313" key="4">
    <source>
        <dbReference type="EMBL" id="ORZ31424.1"/>
    </source>
</evidence>
<comment type="caution">
    <text evidence="4">The sequence shown here is derived from an EMBL/GenBank/DDBJ whole genome shotgun (WGS) entry which is preliminary data.</text>
</comment>
<sequence length="688" mass="71938">MNLRSRSTPNPTSAASRATAPPTATPTATAKITKAKTKSTPKRKVSDTDFDSRTEADGSHRDENSGSADAAGTTATRSQRRRINVEVEVEVVVPTPSRSKPKQEPQPLSVPPPVPLVAQVINSSDAPEAANPIPDLLKRVANPTPAATGECTTIVARDTESTVIRSFLTHHLGPPPSGPTSPESTPITSSSLYICGSPGVGKTALVTQLVSAYPPTQATVIHVNCFSLRPPEAVYAKIVRLLRITLGLPDDKASSARKKEALGVKHIESLIREHVVEEKEEADVENALPSTPVKKRGRKASVVQQTSSRKQPPVILVLDELDALYPPSASTSGSTDFPAVLYSLFSLTHQLSPHLALIGIANALDLTARLLPHLTGPLAPLTLTFHSYSVPSLVQVLQSRFGKDKLKPAAAMFIARAVAKDSSDVRKALAIARDACARARRAGKVAVDVKEVHEVIKGMAAKAASVSASGGGAAGAATSSVSGVVVRVRAKPAHAKLALAALVSLVAPKVNGMEKDKLGVTPFAGQVDLGTYVGSSWSTDTPGATKTSSGVAGPPTCMQLYNTYCTLVAQFPSVPLKPVHEAEFGDLVAVLEHDRLLRLMRAPGATASAARQAAGSRSKRSTALGKDEVKGMRMAKVVLEADVGEVRRGLTTAAVGVLDDEVGSGEGGGRADLVGEYLREVLGVEAAE</sequence>
<keyword evidence="1" id="KW-0235">DNA replication</keyword>
<feature type="compositionally biased region" description="Basic and acidic residues" evidence="2">
    <location>
        <begin position="44"/>
        <end position="64"/>
    </location>
</feature>
<dbReference type="GO" id="GO:0006270">
    <property type="term" value="P:DNA replication initiation"/>
    <property type="evidence" value="ECO:0007669"/>
    <property type="project" value="TreeGrafter"/>
</dbReference>
<evidence type="ECO:0000313" key="5">
    <source>
        <dbReference type="Proteomes" id="UP000193411"/>
    </source>
</evidence>
<gene>
    <name evidence="4" type="ORF">BCR44DRAFT_56305</name>
</gene>
<evidence type="ECO:0000256" key="2">
    <source>
        <dbReference type="SAM" id="MobiDB-lite"/>
    </source>
</evidence>
<feature type="region of interest" description="Disordered" evidence="2">
    <location>
        <begin position="281"/>
        <end position="304"/>
    </location>
</feature>
<reference evidence="4 5" key="1">
    <citation type="submission" date="2016-07" db="EMBL/GenBank/DDBJ databases">
        <title>Pervasive Adenine N6-methylation of Active Genes in Fungi.</title>
        <authorList>
            <consortium name="DOE Joint Genome Institute"/>
            <person name="Mondo S.J."/>
            <person name="Dannebaum R.O."/>
            <person name="Kuo R.C."/>
            <person name="Labutti K."/>
            <person name="Haridas S."/>
            <person name="Kuo A."/>
            <person name="Salamov A."/>
            <person name="Ahrendt S.R."/>
            <person name="Lipzen A."/>
            <person name="Sullivan W."/>
            <person name="Andreopoulos W.B."/>
            <person name="Clum A."/>
            <person name="Lindquist E."/>
            <person name="Daum C."/>
            <person name="Ramamoorthy G.K."/>
            <person name="Gryganskyi A."/>
            <person name="Culley D."/>
            <person name="Magnuson J.K."/>
            <person name="James T.Y."/>
            <person name="O'Malley M.A."/>
            <person name="Stajich J.E."/>
            <person name="Spatafora J.W."/>
            <person name="Visel A."/>
            <person name="Grigoriev I.V."/>
        </authorList>
    </citation>
    <scope>NUCLEOTIDE SEQUENCE [LARGE SCALE GENOMIC DNA]</scope>
    <source>
        <strain evidence="4 5">PL171</strain>
    </source>
</reference>
<feature type="compositionally biased region" description="Low complexity" evidence="2">
    <location>
        <begin position="7"/>
        <end position="32"/>
    </location>
</feature>
<dbReference type="STRING" id="765915.A0A1Y2HBQ7"/>
<dbReference type="GO" id="GO:0005634">
    <property type="term" value="C:nucleus"/>
    <property type="evidence" value="ECO:0007669"/>
    <property type="project" value="TreeGrafter"/>
</dbReference>
<dbReference type="InterPro" id="IPR003593">
    <property type="entry name" value="AAA+_ATPase"/>
</dbReference>
<feature type="region of interest" description="Disordered" evidence="2">
    <location>
        <begin position="1"/>
        <end position="82"/>
    </location>
</feature>
<organism evidence="4 5">
    <name type="scientific">Catenaria anguillulae PL171</name>
    <dbReference type="NCBI Taxonomy" id="765915"/>
    <lineage>
        <taxon>Eukaryota</taxon>
        <taxon>Fungi</taxon>
        <taxon>Fungi incertae sedis</taxon>
        <taxon>Blastocladiomycota</taxon>
        <taxon>Blastocladiomycetes</taxon>
        <taxon>Blastocladiales</taxon>
        <taxon>Catenariaceae</taxon>
        <taxon>Catenaria</taxon>
    </lineage>
</organism>
<dbReference type="Proteomes" id="UP000193411">
    <property type="component" value="Unassembled WGS sequence"/>
</dbReference>
<dbReference type="GO" id="GO:0033314">
    <property type="term" value="P:mitotic DNA replication checkpoint signaling"/>
    <property type="evidence" value="ECO:0007669"/>
    <property type="project" value="TreeGrafter"/>
</dbReference>
<dbReference type="AlphaFoldDB" id="A0A1Y2HBQ7"/>
<dbReference type="PANTHER" id="PTHR10763">
    <property type="entry name" value="CELL DIVISION CONTROL PROTEIN 6-RELATED"/>
    <property type="match status" value="1"/>
</dbReference>
<accession>A0A1Y2HBQ7</accession>
<feature type="domain" description="AAA+ ATPase" evidence="3">
    <location>
        <begin position="188"/>
        <end position="381"/>
    </location>
</feature>
<dbReference type="EMBL" id="MCFL01000060">
    <property type="protein sequence ID" value="ORZ31424.1"/>
    <property type="molecule type" value="Genomic_DNA"/>
</dbReference>
<dbReference type="PANTHER" id="PTHR10763:SF26">
    <property type="entry name" value="CELL DIVISION CONTROL PROTEIN 6 HOMOLOG"/>
    <property type="match status" value="1"/>
</dbReference>
<feature type="compositionally biased region" description="Low complexity" evidence="2">
    <location>
        <begin position="65"/>
        <end position="76"/>
    </location>
</feature>
<protein>
    <submittedName>
        <fullName evidence="4">p-loop containing nucleoside triphosphate hydrolase protein</fullName>
    </submittedName>
</protein>
<proteinExistence type="predicted"/>
<feature type="compositionally biased region" description="Basic residues" evidence="2">
    <location>
        <begin position="33"/>
        <end position="43"/>
    </location>
</feature>
<evidence type="ECO:0000259" key="3">
    <source>
        <dbReference type="SMART" id="SM00382"/>
    </source>
</evidence>
<dbReference type="Pfam" id="PF13191">
    <property type="entry name" value="AAA_16"/>
    <property type="match status" value="1"/>
</dbReference>
<dbReference type="Gene3D" id="1.10.8.60">
    <property type="match status" value="1"/>
</dbReference>
<dbReference type="InterPro" id="IPR027417">
    <property type="entry name" value="P-loop_NTPase"/>
</dbReference>
<name>A0A1Y2HBQ7_9FUNG</name>
<dbReference type="GO" id="GO:0003688">
    <property type="term" value="F:DNA replication origin binding"/>
    <property type="evidence" value="ECO:0007669"/>
    <property type="project" value="TreeGrafter"/>
</dbReference>
<dbReference type="SUPFAM" id="SSF52540">
    <property type="entry name" value="P-loop containing nucleoside triphosphate hydrolases"/>
    <property type="match status" value="1"/>
</dbReference>
<keyword evidence="4" id="KW-0378">Hydrolase</keyword>
<dbReference type="InterPro" id="IPR041664">
    <property type="entry name" value="AAA_16"/>
</dbReference>